<feature type="transmembrane region" description="Helical" evidence="6">
    <location>
        <begin position="313"/>
        <end position="330"/>
    </location>
</feature>
<evidence type="ECO:0000256" key="1">
    <source>
        <dbReference type="ARBA" id="ARBA00004141"/>
    </source>
</evidence>
<evidence type="ECO:0000256" key="2">
    <source>
        <dbReference type="ARBA" id="ARBA00022448"/>
    </source>
</evidence>
<dbReference type="GO" id="GO:0022857">
    <property type="term" value="F:transmembrane transporter activity"/>
    <property type="evidence" value="ECO:0007669"/>
    <property type="project" value="InterPro"/>
</dbReference>
<feature type="transmembrane region" description="Helical" evidence="6">
    <location>
        <begin position="221"/>
        <end position="241"/>
    </location>
</feature>
<protein>
    <submittedName>
        <fullName evidence="8">Predicted arabinose efflux permease, MFS family</fullName>
    </submittedName>
</protein>
<dbReference type="InterPro" id="IPR044770">
    <property type="entry name" value="MFS_spinster-like"/>
</dbReference>
<accession>A0A239HB54</accession>
<evidence type="ECO:0000259" key="7">
    <source>
        <dbReference type="PROSITE" id="PS50850"/>
    </source>
</evidence>
<evidence type="ECO:0000256" key="6">
    <source>
        <dbReference type="SAM" id="Phobius"/>
    </source>
</evidence>
<organism evidence="8 9">
    <name type="scientific">Sphingopyxis indica</name>
    <dbReference type="NCBI Taxonomy" id="436663"/>
    <lineage>
        <taxon>Bacteria</taxon>
        <taxon>Pseudomonadati</taxon>
        <taxon>Pseudomonadota</taxon>
        <taxon>Alphaproteobacteria</taxon>
        <taxon>Sphingomonadales</taxon>
        <taxon>Sphingomonadaceae</taxon>
        <taxon>Sphingopyxis</taxon>
    </lineage>
</organism>
<proteinExistence type="predicted"/>
<keyword evidence="9" id="KW-1185">Reference proteome</keyword>
<evidence type="ECO:0000313" key="8">
    <source>
        <dbReference type="EMBL" id="SNS78666.1"/>
    </source>
</evidence>
<keyword evidence="2" id="KW-0813">Transport</keyword>
<name>A0A239HB54_9SPHN</name>
<dbReference type="SUPFAM" id="SSF103473">
    <property type="entry name" value="MFS general substrate transporter"/>
    <property type="match status" value="1"/>
</dbReference>
<dbReference type="EMBL" id="FZPA01000005">
    <property type="protein sequence ID" value="SNS78666.1"/>
    <property type="molecule type" value="Genomic_DNA"/>
</dbReference>
<dbReference type="Pfam" id="PF07690">
    <property type="entry name" value="MFS_1"/>
    <property type="match status" value="1"/>
</dbReference>
<dbReference type="CDD" id="cd17328">
    <property type="entry name" value="MFS_spinster_like"/>
    <property type="match status" value="1"/>
</dbReference>
<dbReference type="InterPro" id="IPR036259">
    <property type="entry name" value="MFS_trans_sf"/>
</dbReference>
<comment type="subcellular location">
    <subcellularLocation>
        <location evidence="1">Membrane</location>
        <topology evidence="1">Multi-pass membrane protein</topology>
    </subcellularLocation>
</comment>
<dbReference type="GO" id="GO:0016020">
    <property type="term" value="C:membrane"/>
    <property type="evidence" value="ECO:0007669"/>
    <property type="project" value="UniProtKB-SubCell"/>
</dbReference>
<feature type="transmembrane region" description="Helical" evidence="6">
    <location>
        <begin position="167"/>
        <end position="186"/>
    </location>
</feature>
<dbReference type="PROSITE" id="PS50850">
    <property type="entry name" value="MFS"/>
    <property type="match status" value="1"/>
</dbReference>
<dbReference type="Gene3D" id="1.20.1250.20">
    <property type="entry name" value="MFS general substrate transporter like domains"/>
    <property type="match status" value="1"/>
</dbReference>
<feature type="transmembrane region" description="Helical" evidence="6">
    <location>
        <begin position="346"/>
        <end position="364"/>
    </location>
</feature>
<feature type="transmembrane region" description="Helical" evidence="6">
    <location>
        <begin position="253"/>
        <end position="276"/>
    </location>
</feature>
<feature type="transmembrane region" description="Helical" evidence="6">
    <location>
        <begin position="135"/>
        <end position="155"/>
    </location>
</feature>
<feature type="transmembrane region" description="Helical" evidence="6">
    <location>
        <begin position="288"/>
        <end position="307"/>
    </location>
</feature>
<feature type="transmembrane region" description="Helical" evidence="6">
    <location>
        <begin position="77"/>
        <end position="101"/>
    </location>
</feature>
<reference evidence="8 9" key="1">
    <citation type="submission" date="2017-06" db="EMBL/GenBank/DDBJ databases">
        <authorList>
            <person name="Kim H.J."/>
            <person name="Triplett B.A."/>
        </authorList>
    </citation>
    <scope>NUCLEOTIDE SEQUENCE [LARGE SCALE GENOMIC DNA]</scope>
    <source>
        <strain evidence="8 9">DS15</strain>
    </source>
</reference>
<dbReference type="InterPro" id="IPR020846">
    <property type="entry name" value="MFS_dom"/>
</dbReference>
<dbReference type="Proteomes" id="UP000198339">
    <property type="component" value="Unassembled WGS sequence"/>
</dbReference>
<gene>
    <name evidence="8" type="ORF">SAMN06295955_10572</name>
</gene>
<dbReference type="AlphaFoldDB" id="A0A239HB54"/>
<evidence type="ECO:0000313" key="9">
    <source>
        <dbReference type="Proteomes" id="UP000198339"/>
    </source>
</evidence>
<dbReference type="PANTHER" id="PTHR23505:SF79">
    <property type="entry name" value="PROTEIN SPINSTER"/>
    <property type="match status" value="1"/>
</dbReference>
<sequence>MVEVRRRPWFTVIMLSAVYACSQLDRQIMGILLEPIKRDLGASDAQMGFLVGLAFAVFYTFLAIPIAMLADKGHRKNIIAASIILWSAMTAVCGMATTYLHMALARIGVAVGESGSSPASVSMIANLFDAETRATAMSVFVFGANVGMLMAFLGGGWLLDTVGWRETFLIIGIPGIILGLMVLLLVPEPPTAPEAATDAEKASLASTIRHMAANAPMRHILIGKSLGGFVGYGMVLWIPTFLVRSHGLSGTEIGLTLALFVGLAGGIGTLMSGRIADFLGKRDGRWRSWSIAISKVVTIPFLLGFFLVESYELALALYVIPATIGAYYLAPSSALIQQLVDDRMRAVAAAVSFFLLNMVGMGLGPQGVGLLSDLLAPAYGNQSLRYALAAFVFVNLWAAFHFWRAGSLLPRRAVQPA</sequence>
<feature type="domain" description="Major facilitator superfamily (MFS) profile" evidence="7">
    <location>
        <begin position="11"/>
        <end position="407"/>
    </location>
</feature>
<keyword evidence="3 6" id="KW-0812">Transmembrane</keyword>
<evidence type="ECO:0000256" key="5">
    <source>
        <dbReference type="ARBA" id="ARBA00023136"/>
    </source>
</evidence>
<evidence type="ECO:0000256" key="4">
    <source>
        <dbReference type="ARBA" id="ARBA00022989"/>
    </source>
</evidence>
<feature type="transmembrane region" description="Helical" evidence="6">
    <location>
        <begin position="384"/>
        <end position="403"/>
    </location>
</feature>
<feature type="transmembrane region" description="Helical" evidence="6">
    <location>
        <begin position="50"/>
        <end position="70"/>
    </location>
</feature>
<evidence type="ECO:0000256" key="3">
    <source>
        <dbReference type="ARBA" id="ARBA00022692"/>
    </source>
</evidence>
<dbReference type="InterPro" id="IPR011701">
    <property type="entry name" value="MFS"/>
</dbReference>
<dbReference type="PANTHER" id="PTHR23505">
    <property type="entry name" value="SPINSTER"/>
    <property type="match status" value="1"/>
</dbReference>
<keyword evidence="5 6" id="KW-0472">Membrane</keyword>
<dbReference type="PROSITE" id="PS51257">
    <property type="entry name" value="PROKAR_LIPOPROTEIN"/>
    <property type="match status" value="1"/>
</dbReference>
<keyword evidence="4 6" id="KW-1133">Transmembrane helix</keyword>